<keyword evidence="3" id="KW-1185">Reference proteome</keyword>
<feature type="region of interest" description="Disordered" evidence="1">
    <location>
        <begin position="1"/>
        <end position="54"/>
    </location>
</feature>
<dbReference type="InterPro" id="IPR008916">
    <property type="entry name" value="Retrov_capsid_C"/>
</dbReference>
<dbReference type="EMBL" id="QRBI01000097">
    <property type="protein sequence ID" value="RMC18224.1"/>
    <property type="molecule type" value="Genomic_DNA"/>
</dbReference>
<accession>A0A3M0L339</accession>
<dbReference type="SUPFAM" id="SSF47353">
    <property type="entry name" value="Retrovirus capsid dimerization domain-like"/>
    <property type="match status" value="1"/>
</dbReference>
<dbReference type="InterPro" id="IPR008919">
    <property type="entry name" value="Retrov_capsid_N"/>
</dbReference>
<dbReference type="Gene3D" id="1.10.1200.30">
    <property type="match status" value="1"/>
</dbReference>
<dbReference type="PANTHER" id="PTHR40389">
    <property type="entry name" value="ENDOGENOUS RETROVIRUS GROUP K MEMBER 24 GAG POLYPROTEIN-RELATED"/>
    <property type="match status" value="1"/>
</dbReference>
<dbReference type="Gene3D" id="1.10.375.10">
    <property type="entry name" value="Human Immunodeficiency Virus Type 1 Capsid Protein"/>
    <property type="match status" value="1"/>
</dbReference>
<reference evidence="2 3" key="1">
    <citation type="submission" date="2018-07" db="EMBL/GenBank/DDBJ databases">
        <title>A high quality draft genome assembly of the barn swallow (H. rustica rustica).</title>
        <authorList>
            <person name="Formenti G."/>
            <person name="Chiara M."/>
            <person name="Poveda L."/>
            <person name="Francoijs K.-J."/>
            <person name="Bonisoli-Alquati A."/>
            <person name="Canova L."/>
            <person name="Gianfranceschi L."/>
            <person name="Horner D.S."/>
            <person name="Saino N."/>
        </authorList>
    </citation>
    <scope>NUCLEOTIDE SEQUENCE [LARGE SCALE GENOMIC DNA]</scope>
    <source>
        <strain evidence="2">Chelidonia</strain>
        <tissue evidence="2">Blood</tissue>
    </source>
</reference>
<organism evidence="2 3">
    <name type="scientific">Hirundo rustica rustica</name>
    <dbReference type="NCBI Taxonomy" id="333673"/>
    <lineage>
        <taxon>Eukaryota</taxon>
        <taxon>Metazoa</taxon>
        <taxon>Chordata</taxon>
        <taxon>Craniata</taxon>
        <taxon>Vertebrata</taxon>
        <taxon>Euteleostomi</taxon>
        <taxon>Archelosauria</taxon>
        <taxon>Archosauria</taxon>
        <taxon>Dinosauria</taxon>
        <taxon>Saurischia</taxon>
        <taxon>Theropoda</taxon>
        <taxon>Coelurosauria</taxon>
        <taxon>Aves</taxon>
        <taxon>Neognathae</taxon>
        <taxon>Neoaves</taxon>
        <taxon>Telluraves</taxon>
        <taxon>Australaves</taxon>
        <taxon>Passeriformes</taxon>
        <taxon>Sylvioidea</taxon>
        <taxon>Hirundinidae</taxon>
        <taxon>Hirundo</taxon>
    </lineage>
</organism>
<dbReference type="PANTHER" id="PTHR40389:SF3">
    <property type="entry name" value="IGE-BINDING PROTEIN"/>
    <property type="match status" value="1"/>
</dbReference>
<dbReference type="Proteomes" id="UP000269221">
    <property type="component" value="Unassembled WGS sequence"/>
</dbReference>
<comment type="caution">
    <text evidence="2">The sequence shown here is derived from an EMBL/GenBank/DDBJ whole genome shotgun (WGS) entry which is preliminary data.</text>
</comment>
<evidence type="ECO:0000313" key="3">
    <source>
        <dbReference type="Proteomes" id="UP000269221"/>
    </source>
</evidence>
<proteinExistence type="predicted"/>
<dbReference type="InterPro" id="IPR050195">
    <property type="entry name" value="Primate_lentivir_Gag_pol-like"/>
</dbReference>
<protein>
    <submittedName>
        <fullName evidence="2">Uncharacterized protein</fullName>
    </submittedName>
</protein>
<evidence type="ECO:0000313" key="2">
    <source>
        <dbReference type="EMBL" id="RMC18224.1"/>
    </source>
</evidence>
<dbReference type="AlphaFoldDB" id="A0A3M0L339"/>
<dbReference type="OrthoDB" id="9398000at2759"/>
<gene>
    <name evidence="2" type="ORF">DUI87_05105</name>
</gene>
<dbReference type="SUPFAM" id="SSF47943">
    <property type="entry name" value="Retrovirus capsid protein, N-terminal core domain"/>
    <property type="match status" value="1"/>
</dbReference>
<dbReference type="GO" id="GO:0016032">
    <property type="term" value="P:viral process"/>
    <property type="evidence" value="ECO:0007669"/>
    <property type="project" value="InterPro"/>
</dbReference>
<sequence>MSSSSKLHPLLESGHLGVLVPMPTLPVPGGNPEDEEPEPEQLEQPLPPSIPSLTPVAFKHSQGGNVTYGNWQPFPQTTIRDLCKAHKDYSRESPCFRGLLKADLTGVAFVPADMKQLFSCLMYSIEYKLWDTAWRKLLRDALPNLLANPETAIDEQGNPLTTDHQCGERQWACPADQVANIPIPALQIIADSAAKAFFSMQPHGPLPPCSKMRQGPMEPFVDYVERLTRAIELQVK</sequence>
<dbReference type="Pfam" id="PF00607">
    <property type="entry name" value="Gag_p24"/>
    <property type="match status" value="1"/>
</dbReference>
<evidence type="ECO:0000256" key="1">
    <source>
        <dbReference type="SAM" id="MobiDB-lite"/>
    </source>
</evidence>
<feature type="compositionally biased region" description="Acidic residues" evidence="1">
    <location>
        <begin position="32"/>
        <end position="41"/>
    </location>
</feature>
<name>A0A3M0L339_HIRRU</name>